<dbReference type="Gene3D" id="3.30.200.20">
    <property type="entry name" value="Phosphorylase Kinase, domain 1"/>
    <property type="match status" value="1"/>
</dbReference>
<organism evidence="7 8">
    <name type="scientific">Pyxidicoccus parkwayensis</name>
    <dbReference type="NCBI Taxonomy" id="2813578"/>
    <lineage>
        <taxon>Bacteria</taxon>
        <taxon>Pseudomonadati</taxon>
        <taxon>Myxococcota</taxon>
        <taxon>Myxococcia</taxon>
        <taxon>Myxococcales</taxon>
        <taxon>Cystobacterineae</taxon>
        <taxon>Myxococcaceae</taxon>
        <taxon>Pyxidicoccus</taxon>
    </lineage>
</organism>
<dbReference type="PANTHER" id="PTHR43289">
    <property type="entry name" value="MITOGEN-ACTIVATED PROTEIN KINASE KINASE KINASE 20-RELATED"/>
    <property type="match status" value="1"/>
</dbReference>
<dbReference type="PRINTS" id="PR01217">
    <property type="entry name" value="PRICHEXTENSN"/>
</dbReference>
<evidence type="ECO:0000313" key="7">
    <source>
        <dbReference type="EMBL" id="QSQ20161.1"/>
    </source>
</evidence>
<keyword evidence="4" id="KW-0067">ATP-binding</keyword>
<dbReference type="PANTHER" id="PTHR43289:SF6">
    <property type="entry name" value="SERINE_THREONINE-PROTEIN KINASE NEKL-3"/>
    <property type="match status" value="1"/>
</dbReference>
<dbReference type="RefSeq" id="WP_206721742.1">
    <property type="nucleotide sequence ID" value="NZ_CP071090.1"/>
</dbReference>
<dbReference type="InterPro" id="IPR000719">
    <property type="entry name" value="Prot_kinase_dom"/>
</dbReference>
<dbReference type="Gene3D" id="1.10.510.10">
    <property type="entry name" value="Transferase(Phosphotransferase) domain 1"/>
    <property type="match status" value="1"/>
</dbReference>
<dbReference type="Proteomes" id="UP000662747">
    <property type="component" value="Chromosome"/>
</dbReference>
<reference evidence="7 8" key="1">
    <citation type="submission" date="2021-02" db="EMBL/GenBank/DDBJ databases">
        <title>De Novo genome assembly of isolated myxobacteria.</title>
        <authorList>
            <person name="Stevens D.C."/>
        </authorList>
    </citation>
    <scope>NUCLEOTIDE SEQUENCE [LARGE SCALE GENOMIC DNA]</scope>
    <source>
        <strain evidence="8">SCPEA02</strain>
    </source>
</reference>
<keyword evidence="1" id="KW-0808">Transferase</keyword>
<dbReference type="SUPFAM" id="SSF56112">
    <property type="entry name" value="Protein kinase-like (PK-like)"/>
    <property type="match status" value="1"/>
</dbReference>
<dbReference type="InterPro" id="IPR011009">
    <property type="entry name" value="Kinase-like_dom_sf"/>
</dbReference>
<evidence type="ECO:0000256" key="1">
    <source>
        <dbReference type="ARBA" id="ARBA00022679"/>
    </source>
</evidence>
<proteinExistence type="predicted"/>
<dbReference type="GO" id="GO:0004674">
    <property type="term" value="F:protein serine/threonine kinase activity"/>
    <property type="evidence" value="ECO:0007669"/>
    <property type="project" value="UniProtKB-KW"/>
</dbReference>
<name>A0ABX7NRY8_9BACT</name>
<dbReference type="Pfam" id="PF00069">
    <property type="entry name" value="Pkinase"/>
    <property type="match status" value="1"/>
</dbReference>
<feature type="compositionally biased region" description="Pro residues" evidence="5">
    <location>
        <begin position="172"/>
        <end position="187"/>
    </location>
</feature>
<evidence type="ECO:0000259" key="6">
    <source>
        <dbReference type="PROSITE" id="PS50011"/>
    </source>
</evidence>
<dbReference type="EMBL" id="CP071090">
    <property type="protein sequence ID" value="QSQ20161.1"/>
    <property type="molecule type" value="Genomic_DNA"/>
</dbReference>
<gene>
    <name evidence="7" type="ORF">JY651_33495</name>
</gene>
<feature type="region of interest" description="Disordered" evidence="5">
    <location>
        <begin position="106"/>
        <end position="271"/>
    </location>
</feature>
<evidence type="ECO:0000313" key="8">
    <source>
        <dbReference type="Proteomes" id="UP000662747"/>
    </source>
</evidence>
<sequence>MPKPAINRDTVSGEALFILRNLRENGRLGRSNKLAEVKAALEPSVSLEFDNYFFFLRKFHYIAMDREAQLKLTEQGERVAGGDLQERFTTEVGEFFADQLVAAEDEPPVAPGTDEPLLVPPPPPELLLDETEVLAPPQPPAPPAPPPPMPPAQQRPSRTAMPALEVTVPSATPLPLPPPTGPSPAAAPTPVARAETPAPEPRREATVITSAARAEAPAPEPRREATIISPAPFAPTPQTPAASSAPLPSITSPLAAAPMPPPAAPAPAAAPAAAAPAPKGAEMDLRYQKFDPIGTGPLGTVFKGRFTALGLDICLKELKDIFGYFSFLQRGEVLKRLKKELCAQAQVRHPGVVQVVDQNVDAARPYFVLELMHGSLKERLEAGGGNGIPVPVALRTFLQMAYGLRAAHAAGLTHHNLKPENVLFDAYGNAKLSDFGLGRVVEVDATKGMPQVFVGTGGMSYMAPELMNRGAKEPGAAADVYGLGILLYEMLTGQIPGRRSPLPSEVNPEAPSGLDQLFDKATQDKREQRYPDVDAMLEDFYKAFPDNEFLKRGDLIVSSDAPKE</sequence>
<dbReference type="CDD" id="cd14014">
    <property type="entry name" value="STKc_PknB_like"/>
    <property type="match status" value="1"/>
</dbReference>
<keyword evidence="3 7" id="KW-0418">Kinase</keyword>
<feature type="compositionally biased region" description="Low complexity" evidence="5">
    <location>
        <begin position="188"/>
        <end position="197"/>
    </location>
</feature>
<evidence type="ECO:0000256" key="2">
    <source>
        <dbReference type="ARBA" id="ARBA00022741"/>
    </source>
</evidence>
<protein>
    <submittedName>
        <fullName evidence="7">Serine/threonine protein kinase</fullName>
    </submittedName>
</protein>
<evidence type="ECO:0000256" key="4">
    <source>
        <dbReference type="ARBA" id="ARBA00022840"/>
    </source>
</evidence>
<keyword evidence="8" id="KW-1185">Reference proteome</keyword>
<accession>A0ABX7NRY8</accession>
<evidence type="ECO:0000256" key="3">
    <source>
        <dbReference type="ARBA" id="ARBA00022777"/>
    </source>
</evidence>
<feature type="domain" description="Protein kinase" evidence="6">
    <location>
        <begin position="287"/>
        <end position="564"/>
    </location>
</feature>
<feature type="compositionally biased region" description="Low complexity" evidence="5">
    <location>
        <begin position="239"/>
        <end position="257"/>
    </location>
</feature>
<feature type="compositionally biased region" description="Pro residues" evidence="5">
    <location>
        <begin position="136"/>
        <end position="153"/>
    </location>
</feature>
<dbReference type="PROSITE" id="PS50011">
    <property type="entry name" value="PROTEIN_KINASE_DOM"/>
    <property type="match status" value="1"/>
</dbReference>
<keyword evidence="2" id="KW-0547">Nucleotide-binding</keyword>
<evidence type="ECO:0000256" key="5">
    <source>
        <dbReference type="SAM" id="MobiDB-lite"/>
    </source>
</evidence>
<keyword evidence="7" id="KW-0723">Serine/threonine-protein kinase</keyword>